<organism evidence="1 2">
    <name type="scientific">Brassica carinata</name>
    <name type="common">Ethiopian mustard</name>
    <name type="synonym">Abyssinian cabbage</name>
    <dbReference type="NCBI Taxonomy" id="52824"/>
    <lineage>
        <taxon>Eukaryota</taxon>
        <taxon>Viridiplantae</taxon>
        <taxon>Streptophyta</taxon>
        <taxon>Embryophyta</taxon>
        <taxon>Tracheophyta</taxon>
        <taxon>Spermatophyta</taxon>
        <taxon>Magnoliopsida</taxon>
        <taxon>eudicotyledons</taxon>
        <taxon>Gunneridae</taxon>
        <taxon>Pentapetalae</taxon>
        <taxon>rosids</taxon>
        <taxon>malvids</taxon>
        <taxon>Brassicales</taxon>
        <taxon>Brassicaceae</taxon>
        <taxon>Brassiceae</taxon>
        <taxon>Brassica</taxon>
    </lineage>
</organism>
<dbReference type="OrthoDB" id="1929722at2759"/>
<dbReference type="PANTHER" id="PTHR38370:SF1">
    <property type="entry name" value="BETA-1,4-XYLOSIDASE"/>
    <property type="match status" value="1"/>
</dbReference>
<sequence>MEGLIPYLIHAIKRHHKPQHQMYRLMSVGSSQGSSSFQGSSHKQPVIMDMFDQKSSGFGQDSVNKYSSTQNIATKPQLADSEIDDEFLQERKNDKFDRSICILIIKL</sequence>
<evidence type="ECO:0000313" key="2">
    <source>
        <dbReference type="Proteomes" id="UP000886595"/>
    </source>
</evidence>
<protein>
    <submittedName>
        <fullName evidence="1">Uncharacterized protein</fullName>
    </submittedName>
</protein>
<comment type="caution">
    <text evidence="1">The sequence shown here is derived from an EMBL/GenBank/DDBJ whole genome shotgun (WGS) entry which is preliminary data.</text>
</comment>
<dbReference type="Proteomes" id="UP000886595">
    <property type="component" value="Unassembled WGS sequence"/>
</dbReference>
<keyword evidence="2" id="KW-1185">Reference proteome</keyword>
<accession>A0A8X7SHU0</accession>
<name>A0A8X7SHU0_BRACI</name>
<reference evidence="1 2" key="1">
    <citation type="submission" date="2020-02" db="EMBL/GenBank/DDBJ databases">
        <authorList>
            <person name="Ma Q."/>
            <person name="Huang Y."/>
            <person name="Song X."/>
            <person name="Pei D."/>
        </authorList>
    </citation>
    <scope>NUCLEOTIDE SEQUENCE [LARGE SCALE GENOMIC DNA]</scope>
    <source>
        <strain evidence="1">Sxm20200214</strain>
        <tissue evidence="1">Leaf</tissue>
    </source>
</reference>
<dbReference type="AlphaFoldDB" id="A0A8X7SHU0"/>
<proteinExistence type="predicted"/>
<gene>
    <name evidence="1" type="ORF">Bca52824_026030</name>
</gene>
<dbReference type="PANTHER" id="PTHR38370">
    <property type="entry name" value="BETA-1,4-XYLOSIDASE"/>
    <property type="match status" value="1"/>
</dbReference>
<evidence type="ECO:0000313" key="1">
    <source>
        <dbReference type="EMBL" id="KAG2306282.1"/>
    </source>
</evidence>
<dbReference type="EMBL" id="JAAMPC010000006">
    <property type="protein sequence ID" value="KAG2306282.1"/>
    <property type="molecule type" value="Genomic_DNA"/>
</dbReference>